<protein>
    <submittedName>
        <fullName evidence="12">Subtilisin-like protease</fullName>
    </submittedName>
</protein>
<dbReference type="Pfam" id="PF17766">
    <property type="entry name" value="fn3_6"/>
    <property type="match status" value="1"/>
</dbReference>
<evidence type="ECO:0000256" key="1">
    <source>
        <dbReference type="ARBA" id="ARBA00004613"/>
    </source>
</evidence>
<evidence type="ECO:0000256" key="5">
    <source>
        <dbReference type="ARBA" id="ARBA00022801"/>
    </source>
</evidence>
<dbReference type="Pfam" id="PF05922">
    <property type="entry name" value="Inhibitor_I9"/>
    <property type="match status" value="1"/>
</dbReference>
<dbReference type="InterPro" id="IPR045051">
    <property type="entry name" value="SBT"/>
</dbReference>
<evidence type="ECO:0000256" key="2">
    <source>
        <dbReference type="ARBA" id="ARBA00011073"/>
    </source>
</evidence>
<dbReference type="Gene3D" id="3.50.30.30">
    <property type="match status" value="1"/>
</dbReference>
<evidence type="ECO:0000256" key="8">
    <source>
        <dbReference type="PROSITE-ProRule" id="PRU01240"/>
    </source>
</evidence>
<reference evidence="12" key="1">
    <citation type="journal article" date="2023" name="Science">
        <title>Elucidation of the pathway for biosynthesis of saponin adjuvants from the soapbark tree.</title>
        <authorList>
            <person name="Reed J."/>
            <person name="Orme A."/>
            <person name="El-Demerdash A."/>
            <person name="Owen C."/>
            <person name="Martin L.B.B."/>
            <person name="Misra R.C."/>
            <person name="Kikuchi S."/>
            <person name="Rejzek M."/>
            <person name="Martin A.C."/>
            <person name="Harkess A."/>
            <person name="Leebens-Mack J."/>
            <person name="Louveau T."/>
            <person name="Stephenson M.J."/>
            <person name="Osbourn A."/>
        </authorList>
    </citation>
    <scope>NUCLEOTIDE SEQUENCE</scope>
    <source>
        <strain evidence="12">S10</strain>
    </source>
</reference>
<evidence type="ECO:0000256" key="7">
    <source>
        <dbReference type="PIRSR" id="PIRSR615500-1"/>
    </source>
</evidence>
<keyword evidence="6 8" id="KW-0720">Serine protease</keyword>
<dbReference type="KEGG" id="qsa:O6P43_005952"/>
<name>A0AAD7VHQ3_QUISA</name>
<feature type="active site" description="Charge relay system" evidence="7 8">
    <location>
        <position position="203"/>
    </location>
</feature>
<sequence length="603" mass="65313">MLAISVHGSNLKHYIVYMGEHSLLGTNAVINSNHEMLSSYVDSVEEAQKAVVHHFTKTFRGFSAMLTPEQADVISKNNKVVSVFESSIHHLQTTRSWDFMQDRTHGLAKGLFYQLRKDTSHDVIVGHFDSGVWPEAQSFQANGLGPVPKQFKGECVPGQDFGNSACNGKIIGARYYYQGFVQDNGPPEATGAVYYSARDDFGHGSHTASIAVEAEMNNVNLPGVGNYTAKGGAPGARLAVYKRNTLKYSVIKGKIVICIMKGDDDSSDKAEVLKEGAAAGMIVLGQGPNANMLSNYAVPTSIMDAVRGKKLFAYLKRTKKPSGKIQHNKVVINTKPAPKMAEFSSKGPSALSPDIIKPDITAPGVNILAAWPVNLREEAVDVLNYRFDSGTSMACPHATGVAAILKSGRRKWSPAAIKSALMTTAIVEDNTGGLIKSGEYQATPFDLGSGHLSPDLALDPGLVYDFDTDDIISFLCFQGAKNWQLQNLIGKPVTCKDPPVPTYNLNYPSIGISYLDRPISVYRTVTFKGKQNDPKTFEVSIENPPGVNLKVVPNLIDFSDGKTNATYRVDFEPNGAAGYVFGSITWSDGKEHNVRSPIAVNVI</sequence>
<dbReference type="InterPro" id="IPR023828">
    <property type="entry name" value="Peptidase_S8_Ser-AS"/>
</dbReference>
<evidence type="ECO:0000256" key="3">
    <source>
        <dbReference type="ARBA" id="ARBA00022670"/>
    </source>
</evidence>
<dbReference type="PRINTS" id="PR00723">
    <property type="entry name" value="SUBTILISIN"/>
</dbReference>
<evidence type="ECO:0000313" key="12">
    <source>
        <dbReference type="EMBL" id="KAJ7976133.1"/>
    </source>
</evidence>
<dbReference type="PROSITE" id="PS00138">
    <property type="entry name" value="SUBTILASE_SER"/>
    <property type="match status" value="1"/>
</dbReference>
<dbReference type="InterPro" id="IPR037045">
    <property type="entry name" value="S8pro/Inhibitor_I9_sf"/>
</dbReference>
<dbReference type="Proteomes" id="UP001163823">
    <property type="component" value="Chromosome 3"/>
</dbReference>
<accession>A0AAD7VHQ3</accession>
<dbReference type="Pfam" id="PF00082">
    <property type="entry name" value="Peptidase_S8"/>
    <property type="match status" value="1"/>
</dbReference>
<gene>
    <name evidence="12" type="ORF">O6P43_005952</name>
</gene>
<dbReference type="Gene3D" id="3.40.50.200">
    <property type="entry name" value="Peptidase S8/S53 domain"/>
    <property type="match status" value="2"/>
</dbReference>
<comment type="caution">
    <text evidence="12">The sequence shown here is derived from an EMBL/GenBank/DDBJ whole genome shotgun (WGS) entry which is preliminary data.</text>
</comment>
<evidence type="ECO:0000259" key="9">
    <source>
        <dbReference type="Pfam" id="PF00082"/>
    </source>
</evidence>
<keyword evidence="13" id="KW-1185">Reference proteome</keyword>
<dbReference type="GO" id="GO:0004252">
    <property type="term" value="F:serine-type endopeptidase activity"/>
    <property type="evidence" value="ECO:0007669"/>
    <property type="project" value="UniProtKB-UniRule"/>
</dbReference>
<evidence type="ECO:0000259" key="11">
    <source>
        <dbReference type="Pfam" id="PF17766"/>
    </source>
</evidence>
<dbReference type="EMBL" id="JARAOO010000003">
    <property type="protein sequence ID" value="KAJ7976133.1"/>
    <property type="molecule type" value="Genomic_DNA"/>
</dbReference>
<evidence type="ECO:0000256" key="6">
    <source>
        <dbReference type="ARBA" id="ARBA00022825"/>
    </source>
</evidence>
<comment type="similarity">
    <text evidence="2 8">Belongs to the peptidase S8 family.</text>
</comment>
<feature type="domain" description="Peptidase S8/S53" evidence="9">
    <location>
        <begin position="121"/>
        <end position="436"/>
    </location>
</feature>
<feature type="domain" description="Inhibitor I9" evidence="10">
    <location>
        <begin position="14"/>
        <end position="91"/>
    </location>
</feature>
<dbReference type="PANTHER" id="PTHR10795">
    <property type="entry name" value="PROPROTEIN CONVERTASE SUBTILISIN/KEXIN"/>
    <property type="match status" value="1"/>
</dbReference>
<dbReference type="InterPro" id="IPR010259">
    <property type="entry name" value="S8pro/Inhibitor_I9"/>
</dbReference>
<keyword evidence="5 8" id="KW-0378">Hydrolase</keyword>
<dbReference type="InterPro" id="IPR000209">
    <property type="entry name" value="Peptidase_S8/S53_dom"/>
</dbReference>
<dbReference type="AlphaFoldDB" id="A0AAD7VHQ3"/>
<keyword evidence="4" id="KW-0732">Signal</keyword>
<dbReference type="InterPro" id="IPR041469">
    <property type="entry name" value="Subtilisin-like_FN3"/>
</dbReference>
<evidence type="ECO:0000313" key="13">
    <source>
        <dbReference type="Proteomes" id="UP001163823"/>
    </source>
</evidence>
<dbReference type="GO" id="GO:0005576">
    <property type="term" value="C:extracellular region"/>
    <property type="evidence" value="ECO:0007669"/>
    <property type="project" value="UniProtKB-SubCell"/>
</dbReference>
<evidence type="ECO:0000259" key="10">
    <source>
        <dbReference type="Pfam" id="PF05922"/>
    </source>
</evidence>
<organism evidence="12 13">
    <name type="scientific">Quillaja saponaria</name>
    <name type="common">Soap bark tree</name>
    <dbReference type="NCBI Taxonomy" id="32244"/>
    <lineage>
        <taxon>Eukaryota</taxon>
        <taxon>Viridiplantae</taxon>
        <taxon>Streptophyta</taxon>
        <taxon>Embryophyta</taxon>
        <taxon>Tracheophyta</taxon>
        <taxon>Spermatophyta</taxon>
        <taxon>Magnoliopsida</taxon>
        <taxon>eudicotyledons</taxon>
        <taxon>Gunneridae</taxon>
        <taxon>Pentapetalae</taxon>
        <taxon>rosids</taxon>
        <taxon>fabids</taxon>
        <taxon>Fabales</taxon>
        <taxon>Quillajaceae</taxon>
        <taxon>Quillaja</taxon>
    </lineage>
</organism>
<feature type="active site" description="Charge relay system" evidence="7 8">
    <location>
        <position position="129"/>
    </location>
</feature>
<dbReference type="InterPro" id="IPR015500">
    <property type="entry name" value="Peptidase_S8_subtilisin-rel"/>
</dbReference>
<dbReference type="Gene3D" id="3.30.70.80">
    <property type="entry name" value="Peptidase S8 propeptide/proteinase inhibitor I9"/>
    <property type="match status" value="1"/>
</dbReference>
<dbReference type="GO" id="GO:0006508">
    <property type="term" value="P:proteolysis"/>
    <property type="evidence" value="ECO:0007669"/>
    <property type="project" value="UniProtKB-KW"/>
</dbReference>
<comment type="subcellular location">
    <subcellularLocation>
        <location evidence="1">Secreted</location>
    </subcellularLocation>
</comment>
<proteinExistence type="inferred from homology"/>
<dbReference type="InterPro" id="IPR036852">
    <property type="entry name" value="Peptidase_S8/S53_dom_sf"/>
</dbReference>
<feature type="domain" description="Subtilisin-like protease fibronectin type-III" evidence="11">
    <location>
        <begin position="504"/>
        <end position="600"/>
    </location>
</feature>
<evidence type="ECO:0000256" key="4">
    <source>
        <dbReference type="ARBA" id="ARBA00022729"/>
    </source>
</evidence>
<keyword evidence="3 8" id="KW-0645">Protease</keyword>
<dbReference type="SUPFAM" id="SSF52743">
    <property type="entry name" value="Subtilisin-like"/>
    <property type="match status" value="1"/>
</dbReference>
<feature type="active site" description="Charge relay system" evidence="7 8">
    <location>
        <position position="392"/>
    </location>
</feature>
<dbReference type="PROSITE" id="PS51892">
    <property type="entry name" value="SUBTILASE"/>
    <property type="match status" value="1"/>
</dbReference>
<dbReference type="Gene3D" id="2.60.40.2310">
    <property type="match status" value="1"/>
</dbReference>